<keyword evidence="4" id="KW-1185">Reference proteome</keyword>
<feature type="domain" description="VWFA" evidence="1">
    <location>
        <begin position="292"/>
        <end position="467"/>
    </location>
</feature>
<dbReference type="Proteomes" id="UP000557872">
    <property type="component" value="Unassembled WGS sequence"/>
</dbReference>
<reference evidence="3 4" key="1">
    <citation type="submission" date="2020-07" db="EMBL/GenBank/DDBJ databases">
        <title>Roseicoccus Jingziensis gen. nov., sp. nov., isolated from coastal seawater.</title>
        <authorList>
            <person name="Feng X."/>
        </authorList>
    </citation>
    <scope>NUCLEOTIDE SEQUENCE [LARGE SCALE GENOMIC DNA]</scope>
    <source>
        <strain evidence="3 4">N1E253</strain>
    </source>
</reference>
<dbReference type="PROSITE" id="PS50234">
    <property type="entry name" value="VWFA"/>
    <property type="match status" value="1"/>
</dbReference>
<dbReference type="InterPro" id="IPR002035">
    <property type="entry name" value="VWF_A"/>
</dbReference>
<dbReference type="Pfam" id="PF00092">
    <property type="entry name" value="VWA"/>
    <property type="match status" value="1"/>
</dbReference>
<protein>
    <submittedName>
        <fullName evidence="3">VWA domain-containing protein</fullName>
    </submittedName>
</protein>
<gene>
    <name evidence="3" type="ORF">HW115_18070</name>
</gene>
<sequence length="759" mass="83804">MKRREIVRIFGGTVIAGAVGSKLMAHPVRHRHWHPPVLPHVRPTPHPLPRHSQPVVVRSVDVKATIVGRLATTVMTMDLHNPGHRQQEAVVMIPVGVSATIREFGMEGAHGKFPAKLIPREEARRIYDEIVRRSLDPALLEFAGNGMVKSSVFPVPAGGSSCIRLVYEEMLEVDGERVDYTLLRTESPQYAVPWSVQIDWTLPGGLAGVYSPSHDLLEQRKGPKRMVLTNRGKMQPGNLMLSATRRKKDHVTASLMAYPSNKVGPGGKEDGGYFLLLLSPPELKEETAVKRELTLVIDKSGSMAGGKMDQALKAASQVIEGLDDGEFFNILVYNEAVESFADLPVKKTAQSLLDARDYLSGVRVSGGTNIHDALMRAVQQDVSPGSLPIVLFLTDGVPTIGQTHEKKIRDGVAAANRHGRRIFTFGVGVDVNTPLLSRLADDSRARASYVLPKEDVEVKVARVFRRLSGPALSDPVLTVPHERKKKEKKVAMVSDVLPSRLPDMFDGEQLVVLGRYRGKKNLRFRLTGKDSGGEKKYHFNLSLNKANRGNAHVPRLWATRKIALLTEALRDLGAGNGSPVDMNDPKVRELVDEIVRLSTEHGVLTEYTAFLAREGMVFTNHMHREAVGRASAELQNKAVQKRSGAASVNQDWNIARSKSATHLNRDNRYLNDQLVDDRVDQVRQVADKAFYRKGNEWVDADLAGKEIAAADAKLVNVSSPEFADVVSRLVQDQRQSCLALGENIRVVIDQQTYLIQSGK</sequence>
<evidence type="ECO:0000313" key="3">
    <source>
        <dbReference type="EMBL" id="NWK57530.1"/>
    </source>
</evidence>
<dbReference type="Pfam" id="PF08487">
    <property type="entry name" value="VIT"/>
    <property type="match status" value="1"/>
</dbReference>
<dbReference type="SMART" id="SM00609">
    <property type="entry name" value="VIT"/>
    <property type="match status" value="1"/>
</dbReference>
<dbReference type="EMBL" id="JACBAZ010000013">
    <property type="protein sequence ID" value="NWK57530.1"/>
    <property type="molecule type" value="Genomic_DNA"/>
</dbReference>
<evidence type="ECO:0000259" key="1">
    <source>
        <dbReference type="PROSITE" id="PS50234"/>
    </source>
</evidence>
<dbReference type="PANTHER" id="PTHR45737:SF6">
    <property type="entry name" value="VON WILLEBRAND FACTOR A DOMAIN-CONTAINING PROTEIN 5A"/>
    <property type="match status" value="1"/>
</dbReference>
<dbReference type="AlphaFoldDB" id="A0A851GRX8"/>
<proteinExistence type="predicted"/>
<comment type="caution">
    <text evidence="3">The sequence shown here is derived from an EMBL/GenBank/DDBJ whole genome shotgun (WGS) entry which is preliminary data.</text>
</comment>
<name>A0A851GRX8_9BACT</name>
<dbReference type="InterPro" id="IPR013694">
    <property type="entry name" value="VIT"/>
</dbReference>
<evidence type="ECO:0000259" key="2">
    <source>
        <dbReference type="PROSITE" id="PS51468"/>
    </source>
</evidence>
<dbReference type="SUPFAM" id="SSF53300">
    <property type="entry name" value="vWA-like"/>
    <property type="match status" value="1"/>
</dbReference>
<evidence type="ECO:0000313" key="4">
    <source>
        <dbReference type="Proteomes" id="UP000557872"/>
    </source>
</evidence>
<dbReference type="PANTHER" id="PTHR45737">
    <property type="entry name" value="VON WILLEBRAND FACTOR A DOMAIN-CONTAINING PROTEIN 5A"/>
    <property type="match status" value="1"/>
</dbReference>
<dbReference type="PROSITE" id="PS51468">
    <property type="entry name" value="VIT"/>
    <property type="match status" value="1"/>
</dbReference>
<feature type="domain" description="VIT" evidence="2">
    <location>
        <begin position="41"/>
        <end position="169"/>
    </location>
</feature>
<dbReference type="InterPro" id="IPR036465">
    <property type="entry name" value="vWFA_dom_sf"/>
</dbReference>
<accession>A0A851GRX8</accession>
<dbReference type="Gene3D" id="3.40.50.410">
    <property type="entry name" value="von Willebrand factor, type A domain"/>
    <property type="match status" value="1"/>
</dbReference>
<dbReference type="RefSeq" id="WP_178934713.1">
    <property type="nucleotide sequence ID" value="NZ_JACBAZ010000013.1"/>
</dbReference>
<organism evidence="3 4">
    <name type="scientific">Oceaniferula marina</name>
    <dbReference type="NCBI Taxonomy" id="2748318"/>
    <lineage>
        <taxon>Bacteria</taxon>
        <taxon>Pseudomonadati</taxon>
        <taxon>Verrucomicrobiota</taxon>
        <taxon>Verrucomicrobiia</taxon>
        <taxon>Verrucomicrobiales</taxon>
        <taxon>Verrucomicrobiaceae</taxon>
        <taxon>Oceaniferula</taxon>
    </lineage>
</organism>
<dbReference type="SMART" id="SM00327">
    <property type="entry name" value="VWA"/>
    <property type="match status" value="1"/>
</dbReference>